<dbReference type="AlphaFoldDB" id="A0A2P2NAL3"/>
<dbReference type="EMBL" id="GGEC01059040">
    <property type="protein sequence ID" value="MBX39524.1"/>
    <property type="molecule type" value="Transcribed_RNA"/>
</dbReference>
<name>A0A2P2NAL3_RHIMU</name>
<accession>A0A2P2NAL3</accession>
<proteinExistence type="predicted"/>
<organism evidence="1">
    <name type="scientific">Rhizophora mucronata</name>
    <name type="common">Asiatic mangrove</name>
    <dbReference type="NCBI Taxonomy" id="61149"/>
    <lineage>
        <taxon>Eukaryota</taxon>
        <taxon>Viridiplantae</taxon>
        <taxon>Streptophyta</taxon>
        <taxon>Embryophyta</taxon>
        <taxon>Tracheophyta</taxon>
        <taxon>Spermatophyta</taxon>
        <taxon>Magnoliopsida</taxon>
        <taxon>eudicotyledons</taxon>
        <taxon>Gunneridae</taxon>
        <taxon>Pentapetalae</taxon>
        <taxon>rosids</taxon>
        <taxon>fabids</taxon>
        <taxon>Malpighiales</taxon>
        <taxon>Rhizophoraceae</taxon>
        <taxon>Rhizophora</taxon>
    </lineage>
</organism>
<sequence>MPKFWRKAQRHKCLNANAMKCVGKVSASLLQITADYTPRNCALSKCKAKQ</sequence>
<protein>
    <submittedName>
        <fullName evidence="1">Uncharacterized protein</fullName>
    </submittedName>
</protein>
<evidence type="ECO:0000313" key="1">
    <source>
        <dbReference type="EMBL" id="MBX39524.1"/>
    </source>
</evidence>
<reference evidence="1" key="1">
    <citation type="submission" date="2018-02" db="EMBL/GenBank/DDBJ databases">
        <title>Rhizophora mucronata_Transcriptome.</title>
        <authorList>
            <person name="Meera S.P."/>
            <person name="Sreeshan A."/>
            <person name="Augustine A."/>
        </authorList>
    </citation>
    <scope>NUCLEOTIDE SEQUENCE</scope>
    <source>
        <tissue evidence="1">Leaf</tissue>
    </source>
</reference>